<keyword evidence="3" id="KW-0175">Coiled coil</keyword>
<evidence type="ECO:0000256" key="2">
    <source>
        <dbReference type="ARBA" id="ARBA00023172"/>
    </source>
</evidence>
<keyword evidence="6" id="KW-1185">Reference proteome</keyword>
<evidence type="ECO:0000256" key="1">
    <source>
        <dbReference type="ARBA" id="ARBA00023125"/>
    </source>
</evidence>
<sequence>MTRDDHGVPLNRAHRAQHMLSGLIVCGDCGSTFAMRDAGHYGCSNVRSKGTCANGLKVKRADLERLIGDAIRHRWMNEDAMARLRAEVIAERERISGSSNETRTKLVATIKRKGDQVNRIVNAITEAGHNPALLAKLSQLQDEVRDLTSELDAVEATGPPAPLAITEDVDALIQAAAQNIEQAISNHAHLDAPKHREMVRRIIDRITISRISRHESGATEVGVRGAFAGVMQAAGLVERHALRTKKPS</sequence>
<reference evidence="5" key="1">
    <citation type="submission" date="2022-05" db="EMBL/GenBank/DDBJ databases">
        <authorList>
            <person name="Pankratov T."/>
        </authorList>
    </citation>
    <scope>NUCLEOTIDE SEQUENCE</scope>
    <source>
        <strain evidence="5">BP6-180914</strain>
    </source>
</reference>
<evidence type="ECO:0000313" key="5">
    <source>
        <dbReference type="EMBL" id="MCW6513239.1"/>
    </source>
</evidence>
<gene>
    <name evidence="5" type="ORF">M8523_36005</name>
</gene>
<dbReference type="Proteomes" id="UP001165667">
    <property type="component" value="Unassembled WGS sequence"/>
</dbReference>
<keyword evidence="2" id="KW-0233">DNA recombination</keyword>
<proteinExistence type="predicted"/>
<dbReference type="PANTHER" id="PTHR30461">
    <property type="entry name" value="DNA-INVERTASE FROM LAMBDOID PROPHAGE"/>
    <property type="match status" value="1"/>
</dbReference>
<name>A0AA41Z3W6_9HYPH</name>
<evidence type="ECO:0000256" key="3">
    <source>
        <dbReference type="SAM" id="Coils"/>
    </source>
</evidence>
<dbReference type="RefSeq" id="WP_282589611.1">
    <property type="nucleotide sequence ID" value="NZ_JAMOIM010000124.1"/>
</dbReference>
<dbReference type="EMBL" id="JAMOIM010000124">
    <property type="protein sequence ID" value="MCW6513239.1"/>
    <property type="molecule type" value="Genomic_DNA"/>
</dbReference>
<dbReference type="AlphaFoldDB" id="A0AA41Z3W6"/>
<feature type="non-terminal residue" evidence="5">
    <location>
        <position position="248"/>
    </location>
</feature>
<dbReference type="InterPro" id="IPR025827">
    <property type="entry name" value="Zn_ribbon_recom_dom"/>
</dbReference>
<organism evidence="5 6">
    <name type="scientific">Lichenifustis flavocetrariae</name>
    <dbReference type="NCBI Taxonomy" id="2949735"/>
    <lineage>
        <taxon>Bacteria</taxon>
        <taxon>Pseudomonadati</taxon>
        <taxon>Pseudomonadota</taxon>
        <taxon>Alphaproteobacteria</taxon>
        <taxon>Hyphomicrobiales</taxon>
        <taxon>Lichenihabitantaceae</taxon>
        <taxon>Lichenifustis</taxon>
    </lineage>
</organism>
<comment type="caution">
    <text evidence="5">The sequence shown here is derived from an EMBL/GenBank/DDBJ whole genome shotgun (WGS) entry which is preliminary data.</text>
</comment>
<dbReference type="PANTHER" id="PTHR30461:SF2">
    <property type="entry name" value="SERINE RECOMBINASE PINE-RELATED"/>
    <property type="match status" value="1"/>
</dbReference>
<feature type="coiled-coil region" evidence="3">
    <location>
        <begin position="130"/>
        <end position="157"/>
    </location>
</feature>
<evidence type="ECO:0000313" key="6">
    <source>
        <dbReference type="Proteomes" id="UP001165667"/>
    </source>
</evidence>
<keyword evidence="1" id="KW-0238">DNA-binding</keyword>
<feature type="domain" description="Recombinase zinc beta ribbon" evidence="4">
    <location>
        <begin position="19"/>
        <end position="72"/>
    </location>
</feature>
<evidence type="ECO:0000259" key="4">
    <source>
        <dbReference type="Pfam" id="PF13408"/>
    </source>
</evidence>
<accession>A0AA41Z3W6</accession>
<protein>
    <submittedName>
        <fullName evidence="5">Zinc ribbon domain-containing protein</fullName>
    </submittedName>
</protein>
<dbReference type="InterPro" id="IPR050639">
    <property type="entry name" value="SSR_resolvase"/>
</dbReference>
<dbReference type="GO" id="GO:0003677">
    <property type="term" value="F:DNA binding"/>
    <property type="evidence" value="ECO:0007669"/>
    <property type="project" value="UniProtKB-KW"/>
</dbReference>
<dbReference type="Pfam" id="PF13408">
    <property type="entry name" value="Zn_ribbon_recom"/>
    <property type="match status" value="1"/>
</dbReference>
<dbReference type="GO" id="GO:0000150">
    <property type="term" value="F:DNA strand exchange activity"/>
    <property type="evidence" value="ECO:0007669"/>
    <property type="project" value="TreeGrafter"/>
</dbReference>